<dbReference type="PRINTS" id="PR00081">
    <property type="entry name" value="GDHRDH"/>
</dbReference>
<dbReference type="PROSITE" id="PS00061">
    <property type="entry name" value="ADH_SHORT"/>
    <property type="match status" value="1"/>
</dbReference>
<dbReference type="Proteomes" id="UP000559256">
    <property type="component" value="Unassembled WGS sequence"/>
</dbReference>
<keyword evidence="1" id="KW-0521">NADP</keyword>
<dbReference type="Gene3D" id="3.40.50.720">
    <property type="entry name" value="NAD(P)-binding Rossmann-like Domain"/>
    <property type="match status" value="1"/>
</dbReference>
<dbReference type="GO" id="GO:0016491">
    <property type="term" value="F:oxidoreductase activity"/>
    <property type="evidence" value="ECO:0007669"/>
    <property type="project" value="UniProtKB-KW"/>
</dbReference>
<evidence type="ECO:0000256" key="1">
    <source>
        <dbReference type="ARBA" id="ARBA00022857"/>
    </source>
</evidence>
<dbReference type="AlphaFoldDB" id="A0A8H5CJV2"/>
<sequence length="272" mass="29122">MLNDCANMVQIQGNTFIVSGGASGLGKGVVEVFIGKGAKVTILDVNEIEGYKLQDRFPGQVLFPGKVDITDPAAVEKALNQVSENPEFSRFSGAVLCAGIMSVGLIAALREHSAPYGVQDMDAFKRMLEVNVLGSFNVAQKVSERMILQDSDPTNEGERGVIVLTSSYTSTDGQRGSIGYSTTKGALSSMVLPMARDLAPYGIRVNAVAPGVFLTPINDSFVNERSKCGEFPQRPGRPEEFGAFVEHIFLNEMINGAVLRQDAALRGAISIE</sequence>
<evidence type="ECO:0008006" key="5">
    <source>
        <dbReference type="Google" id="ProtNLM"/>
    </source>
</evidence>
<dbReference type="PANTHER" id="PTHR43658">
    <property type="entry name" value="SHORT-CHAIN DEHYDROGENASE/REDUCTASE"/>
    <property type="match status" value="1"/>
</dbReference>
<accession>A0A8H5CJV2</accession>
<keyword evidence="2" id="KW-0560">Oxidoreductase</keyword>
<dbReference type="InterPro" id="IPR036291">
    <property type="entry name" value="NAD(P)-bd_dom_sf"/>
</dbReference>
<evidence type="ECO:0000313" key="4">
    <source>
        <dbReference type="Proteomes" id="UP000559256"/>
    </source>
</evidence>
<dbReference type="PANTHER" id="PTHR43658:SF8">
    <property type="entry name" value="17-BETA-HYDROXYSTEROID DEHYDROGENASE 14-RELATED"/>
    <property type="match status" value="1"/>
</dbReference>
<reference evidence="3 4" key="1">
    <citation type="journal article" date="2020" name="ISME J.">
        <title>Uncovering the hidden diversity of litter-decomposition mechanisms in mushroom-forming fungi.</title>
        <authorList>
            <person name="Floudas D."/>
            <person name="Bentzer J."/>
            <person name="Ahren D."/>
            <person name="Johansson T."/>
            <person name="Persson P."/>
            <person name="Tunlid A."/>
        </authorList>
    </citation>
    <scope>NUCLEOTIDE SEQUENCE [LARGE SCALE GENOMIC DNA]</scope>
    <source>
        <strain evidence="3 4">CBS 291.85</strain>
    </source>
</reference>
<dbReference type="Pfam" id="PF00106">
    <property type="entry name" value="adh_short"/>
    <property type="match status" value="1"/>
</dbReference>
<organism evidence="3 4">
    <name type="scientific">Tetrapyrgos nigripes</name>
    <dbReference type="NCBI Taxonomy" id="182062"/>
    <lineage>
        <taxon>Eukaryota</taxon>
        <taxon>Fungi</taxon>
        <taxon>Dikarya</taxon>
        <taxon>Basidiomycota</taxon>
        <taxon>Agaricomycotina</taxon>
        <taxon>Agaricomycetes</taxon>
        <taxon>Agaricomycetidae</taxon>
        <taxon>Agaricales</taxon>
        <taxon>Marasmiineae</taxon>
        <taxon>Marasmiaceae</taxon>
        <taxon>Tetrapyrgos</taxon>
    </lineage>
</organism>
<gene>
    <name evidence="3" type="ORF">D9758_011130</name>
</gene>
<name>A0A8H5CJV2_9AGAR</name>
<dbReference type="SUPFAM" id="SSF51735">
    <property type="entry name" value="NAD(P)-binding Rossmann-fold domains"/>
    <property type="match status" value="1"/>
</dbReference>
<dbReference type="InterPro" id="IPR020904">
    <property type="entry name" value="Sc_DH/Rdtase_CS"/>
</dbReference>
<protein>
    <recommendedName>
        <fullName evidence="5">3-hydroxyacyl-CoA dehydrogenase</fullName>
    </recommendedName>
</protein>
<dbReference type="EMBL" id="JAACJM010000150">
    <property type="protein sequence ID" value="KAF5343054.1"/>
    <property type="molecule type" value="Genomic_DNA"/>
</dbReference>
<evidence type="ECO:0000256" key="2">
    <source>
        <dbReference type="ARBA" id="ARBA00023002"/>
    </source>
</evidence>
<dbReference type="InterPro" id="IPR002347">
    <property type="entry name" value="SDR_fam"/>
</dbReference>
<keyword evidence="4" id="KW-1185">Reference proteome</keyword>
<comment type="caution">
    <text evidence="3">The sequence shown here is derived from an EMBL/GenBank/DDBJ whole genome shotgun (WGS) entry which is preliminary data.</text>
</comment>
<dbReference type="OrthoDB" id="3819888at2759"/>
<proteinExistence type="predicted"/>
<evidence type="ECO:0000313" key="3">
    <source>
        <dbReference type="EMBL" id="KAF5343054.1"/>
    </source>
</evidence>